<keyword evidence="2" id="KW-1185">Reference proteome</keyword>
<name>A0ABX2PXH9_9RHOB</name>
<dbReference type="EMBL" id="JABXWT010000014">
    <property type="protein sequence ID" value="NVO57797.1"/>
    <property type="molecule type" value="Genomic_DNA"/>
</dbReference>
<dbReference type="Proteomes" id="UP000630805">
    <property type="component" value="Unassembled WGS sequence"/>
</dbReference>
<dbReference type="PANTHER" id="PTHR38436">
    <property type="entry name" value="POLYKETIDE CYCLASE SNOAL-LIKE DOMAIN"/>
    <property type="match status" value="1"/>
</dbReference>
<dbReference type="Gene3D" id="3.10.450.50">
    <property type="match status" value="1"/>
</dbReference>
<comment type="caution">
    <text evidence="1">The sequence shown here is derived from an EMBL/GenBank/DDBJ whole genome shotgun (WGS) entry which is preliminary data.</text>
</comment>
<gene>
    <name evidence="1" type="ORF">HW561_18515</name>
</gene>
<evidence type="ECO:0000313" key="1">
    <source>
        <dbReference type="EMBL" id="NVO57797.1"/>
    </source>
</evidence>
<dbReference type="InterPro" id="IPR032710">
    <property type="entry name" value="NTF2-like_dom_sf"/>
</dbReference>
<protein>
    <submittedName>
        <fullName evidence="1">Ester cyclase</fullName>
    </submittedName>
</protein>
<dbReference type="SUPFAM" id="SSF54427">
    <property type="entry name" value="NTF2-like"/>
    <property type="match status" value="1"/>
</dbReference>
<dbReference type="InterPro" id="IPR009959">
    <property type="entry name" value="Cyclase_SnoaL-like"/>
</dbReference>
<proteinExistence type="predicted"/>
<dbReference type="Pfam" id="PF07366">
    <property type="entry name" value="SnoaL"/>
    <property type="match status" value="1"/>
</dbReference>
<accession>A0ABX2PXH9</accession>
<organism evidence="1 2">
    <name type="scientific">Ruegeria haliotis</name>
    <dbReference type="NCBI Taxonomy" id="2747601"/>
    <lineage>
        <taxon>Bacteria</taxon>
        <taxon>Pseudomonadati</taxon>
        <taxon>Pseudomonadota</taxon>
        <taxon>Alphaproteobacteria</taxon>
        <taxon>Rhodobacterales</taxon>
        <taxon>Roseobacteraceae</taxon>
        <taxon>Ruegeria</taxon>
    </lineage>
</organism>
<dbReference type="PANTHER" id="PTHR38436:SF1">
    <property type="entry name" value="ESTER CYCLASE"/>
    <property type="match status" value="1"/>
</dbReference>
<sequence length="145" mass="16488">MEAALQRSDVDVSDFFHEDFVWDANYGCGLKHGLSEFESGWYLPFRNFFGNRDFATEHFMQDGNWAACFGACHATLDRDFMGIRATGQKIRIPYIDFWRVEGTKIAENIVRVDFASIVQQLGGDVFLGKGWGHEAPKNFETHPAA</sequence>
<evidence type="ECO:0000313" key="2">
    <source>
        <dbReference type="Proteomes" id="UP000630805"/>
    </source>
</evidence>
<reference evidence="1 2" key="1">
    <citation type="submission" date="2020-06" db="EMBL/GenBank/DDBJ databases">
        <authorList>
            <person name="Cao W.R."/>
        </authorList>
    </citation>
    <scope>NUCLEOTIDE SEQUENCE [LARGE SCALE GENOMIC DNA]</scope>
    <source>
        <strain evidence="1 2">B1Z28</strain>
    </source>
</reference>